<keyword evidence="3" id="KW-1185">Reference proteome</keyword>
<dbReference type="InterPro" id="IPR032710">
    <property type="entry name" value="NTF2-like_dom_sf"/>
</dbReference>
<sequence>MKNYVFMCLLFLFSFSATASNVEEVLDSYFNSWNTHNKAAIKSYFAPDVVWYDLATNTTKVGKEKVAPAIINYFMGYVKDMYWYRSGDVYISGNTIIYEWTYGGTFNGNWGESKITRKVFSLKGISTTSINDDGKIIAQKDYYDMDSFKRAVGVKP</sequence>
<name>A0ABR9EBN8_9GAMM</name>
<evidence type="ECO:0008006" key="4">
    <source>
        <dbReference type="Google" id="ProtNLM"/>
    </source>
</evidence>
<evidence type="ECO:0000313" key="3">
    <source>
        <dbReference type="Proteomes" id="UP000615755"/>
    </source>
</evidence>
<reference evidence="2 3" key="1">
    <citation type="submission" date="2015-03" db="EMBL/GenBank/DDBJ databases">
        <title>Genome sequence of Pseudoalteromonas aurantia.</title>
        <authorList>
            <person name="Xie B.-B."/>
            <person name="Rong J.-C."/>
            <person name="Qin Q.-L."/>
            <person name="Zhang Y.-Z."/>
        </authorList>
    </citation>
    <scope>NUCLEOTIDE SEQUENCE [LARGE SCALE GENOMIC DNA]</scope>
    <source>
        <strain evidence="2 3">208</strain>
    </source>
</reference>
<evidence type="ECO:0000256" key="1">
    <source>
        <dbReference type="SAM" id="SignalP"/>
    </source>
</evidence>
<dbReference type="RefSeq" id="WP_192507688.1">
    <property type="nucleotide sequence ID" value="NZ_AQGV01000012.1"/>
</dbReference>
<proteinExistence type="predicted"/>
<organism evidence="2 3">
    <name type="scientific">Pseudoalteromonas aurantia 208</name>
    <dbReference type="NCBI Taxonomy" id="1314867"/>
    <lineage>
        <taxon>Bacteria</taxon>
        <taxon>Pseudomonadati</taxon>
        <taxon>Pseudomonadota</taxon>
        <taxon>Gammaproteobacteria</taxon>
        <taxon>Alteromonadales</taxon>
        <taxon>Pseudoalteromonadaceae</taxon>
        <taxon>Pseudoalteromonas</taxon>
    </lineage>
</organism>
<dbReference type="EMBL" id="AQGV01000012">
    <property type="protein sequence ID" value="MBE0368401.1"/>
    <property type="molecule type" value="Genomic_DNA"/>
</dbReference>
<dbReference type="InterPro" id="IPR009959">
    <property type="entry name" value="Cyclase_SnoaL-like"/>
</dbReference>
<comment type="caution">
    <text evidence="2">The sequence shown here is derived from an EMBL/GenBank/DDBJ whole genome shotgun (WGS) entry which is preliminary data.</text>
</comment>
<keyword evidence="1" id="KW-0732">Signal</keyword>
<feature type="signal peptide" evidence="1">
    <location>
        <begin position="1"/>
        <end position="19"/>
    </location>
</feature>
<accession>A0ABR9EBN8</accession>
<evidence type="ECO:0000313" key="2">
    <source>
        <dbReference type="EMBL" id="MBE0368401.1"/>
    </source>
</evidence>
<dbReference type="Pfam" id="PF07366">
    <property type="entry name" value="SnoaL"/>
    <property type="match status" value="1"/>
</dbReference>
<protein>
    <recommendedName>
        <fullName evidence="4">SnoaL-like domain-containing protein</fullName>
    </recommendedName>
</protein>
<feature type="chain" id="PRO_5046149277" description="SnoaL-like domain-containing protein" evidence="1">
    <location>
        <begin position="20"/>
        <end position="156"/>
    </location>
</feature>
<dbReference type="Proteomes" id="UP000615755">
    <property type="component" value="Unassembled WGS sequence"/>
</dbReference>
<dbReference type="SUPFAM" id="SSF54427">
    <property type="entry name" value="NTF2-like"/>
    <property type="match status" value="1"/>
</dbReference>
<gene>
    <name evidence="2" type="ORF">PAUR_a1991</name>
</gene>
<dbReference type="Gene3D" id="3.10.450.50">
    <property type="match status" value="1"/>
</dbReference>